<dbReference type="AlphaFoldDB" id="A0A371I2G6"/>
<keyword evidence="2" id="KW-1185">Reference proteome</keyword>
<dbReference type="Proteomes" id="UP000257109">
    <property type="component" value="Unassembled WGS sequence"/>
</dbReference>
<accession>A0A371I2G6</accession>
<name>A0A371I2G6_MUCPR</name>
<feature type="non-terminal residue" evidence="1">
    <location>
        <position position="71"/>
    </location>
</feature>
<evidence type="ECO:0008006" key="3">
    <source>
        <dbReference type="Google" id="ProtNLM"/>
    </source>
</evidence>
<reference evidence="1" key="1">
    <citation type="submission" date="2018-05" db="EMBL/GenBank/DDBJ databases">
        <title>Draft genome of Mucuna pruriens seed.</title>
        <authorList>
            <person name="Nnadi N.E."/>
            <person name="Vos R."/>
            <person name="Hasami M.H."/>
            <person name="Devisetty U.K."/>
            <person name="Aguiy J.C."/>
        </authorList>
    </citation>
    <scope>NUCLEOTIDE SEQUENCE [LARGE SCALE GENOMIC DNA]</scope>
    <source>
        <strain evidence="1">JCA_2017</strain>
    </source>
</reference>
<proteinExistence type="predicted"/>
<evidence type="ECO:0000313" key="2">
    <source>
        <dbReference type="Proteomes" id="UP000257109"/>
    </source>
</evidence>
<organism evidence="1 2">
    <name type="scientific">Mucuna pruriens</name>
    <name type="common">Velvet bean</name>
    <name type="synonym">Dolichos pruriens</name>
    <dbReference type="NCBI Taxonomy" id="157652"/>
    <lineage>
        <taxon>Eukaryota</taxon>
        <taxon>Viridiplantae</taxon>
        <taxon>Streptophyta</taxon>
        <taxon>Embryophyta</taxon>
        <taxon>Tracheophyta</taxon>
        <taxon>Spermatophyta</taxon>
        <taxon>Magnoliopsida</taxon>
        <taxon>eudicotyledons</taxon>
        <taxon>Gunneridae</taxon>
        <taxon>Pentapetalae</taxon>
        <taxon>rosids</taxon>
        <taxon>fabids</taxon>
        <taxon>Fabales</taxon>
        <taxon>Fabaceae</taxon>
        <taxon>Papilionoideae</taxon>
        <taxon>50 kb inversion clade</taxon>
        <taxon>NPAAA clade</taxon>
        <taxon>indigoferoid/millettioid clade</taxon>
        <taxon>Phaseoleae</taxon>
        <taxon>Mucuna</taxon>
    </lineage>
</organism>
<gene>
    <name evidence="1" type="ORF">CR513_06416</name>
</gene>
<protein>
    <recommendedName>
        <fullName evidence="3">Reverse transcriptase Ty1/copia-type domain-containing protein</fullName>
    </recommendedName>
</protein>
<sequence>MATWSLMLISVEMDQKKALYGLKQAPRAWNSRIDKYFQDNGLSVANMNFKKVISCEFEMTDIRLMSYYLRL</sequence>
<comment type="caution">
    <text evidence="1">The sequence shown here is derived from an EMBL/GenBank/DDBJ whole genome shotgun (WGS) entry which is preliminary data.</text>
</comment>
<evidence type="ECO:0000313" key="1">
    <source>
        <dbReference type="EMBL" id="RDY09236.1"/>
    </source>
</evidence>
<dbReference type="EMBL" id="QJKJ01001093">
    <property type="protein sequence ID" value="RDY09236.1"/>
    <property type="molecule type" value="Genomic_DNA"/>
</dbReference>